<evidence type="ECO:0000256" key="1">
    <source>
        <dbReference type="SAM" id="MobiDB-lite"/>
    </source>
</evidence>
<dbReference type="Proteomes" id="UP000663760">
    <property type="component" value="Chromosome 4"/>
</dbReference>
<gene>
    <name evidence="2" type="ORF">SI8410_04005765</name>
</gene>
<reference evidence="2" key="1">
    <citation type="submission" date="2020-02" db="EMBL/GenBank/DDBJ databases">
        <authorList>
            <person name="Scholz U."/>
            <person name="Mascher M."/>
            <person name="Fiebig A."/>
        </authorList>
    </citation>
    <scope>NUCLEOTIDE SEQUENCE</scope>
</reference>
<accession>A0A7I8KD07</accession>
<dbReference type="EMBL" id="LR746267">
    <property type="protein sequence ID" value="CAA7395104.1"/>
    <property type="molecule type" value="Genomic_DNA"/>
</dbReference>
<evidence type="ECO:0000313" key="3">
    <source>
        <dbReference type="Proteomes" id="UP000663760"/>
    </source>
</evidence>
<dbReference type="AlphaFoldDB" id="A0A7I8KD07"/>
<protein>
    <submittedName>
        <fullName evidence="2">Uncharacterized protein</fullName>
    </submittedName>
</protein>
<organism evidence="2 3">
    <name type="scientific">Spirodela intermedia</name>
    <name type="common">Intermediate duckweed</name>
    <dbReference type="NCBI Taxonomy" id="51605"/>
    <lineage>
        <taxon>Eukaryota</taxon>
        <taxon>Viridiplantae</taxon>
        <taxon>Streptophyta</taxon>
        <taxon>Embryophyta</taxon>
        <taxon>Tracheophyta</taxon>
        <taxon>Spermatophyta</taxon>
        <taxon>Magnoliopsida</taxon>
        <taxon>Liliopsida</taxon>
        <taxon>Araceae</taxon>
        <taxon>Lemnoideae</taxon>
        <taxon>Spirodela</taxon>
    </lineage>
</organism>
<name>A0A7I8KD07_SPIIN</name>
<feature type="compositionally biased region" description="Basic and acidic residues" evidence="1">
    <location>
        <begin position="1"/>
        <end position="21"/>
    </location>
</feature>
<proteinExistence type="predicted"/>
<sequence length="134" mass="14883">MARRGEKLEEPLLHEEERGGSEADMGDITTCRTFLKEAVEENKRLWYLAGPAIFTSIAQYSLGAVTQVFAGHLTTLELDAVSTENMVIAGLAFGIMVRLLSPPPYPLFSLLPHHPPHRHHPHLPLPLVATIDRI</sequence>
<evidence type="ECO:0000313" key="2">
    <source>
        <dbReference type="EMBL" id="CAA7395104.1"/>
    </source>
</evidence>
<feature type="region of interest" description="Disordered" evidence="1">
    <location>
        <begin position="1"/>
        <end position="25"/>
    </location>
</feature>
<keyword evidence="3" id="KW-1185">Reference proteome</keyword>
<dbReference type="OrthoDB" id="783419at2759"/>